<dbReference type="GO" id="GO:0009294">
    <property type="term" value="P:DNA-mediated transformation"/>
    <property type="evidence" value="ECO:0007669"/>
    <property type="project" value="InterPro"/>
</dbReference>
<evidence type="ECO:0000313" key="3">
    <source>
        <dbReference type="Proteomes" id="UP000009072"/>
    </source>
</evidence>
<dbReference type="RefSeq" id="WP_011264894.1">
    <property type="nucleotide sequence ID" value="NC_006908.1"/>
</dbReference>
<evidence type="ECO:0000313" key="2">
    <source>
        <dbReference type="EMBL" id="AAT27860.1"/>
    </source>
</evidence>
<dbReference type="Gene3D" id="3.40.50.450">
    <property type="match status" value="1"/>
</dbReference>
<dbReference type="AlphaFoldDB" id="Q6KHR8"/>
<name>Q6KHR8_MYCM1</name>
<gene>
    <name evidence="2" type="primary">smf</name>
    <name evidence="2" type="ordered locus">MMOB3740</name>
</gene>
<proteinExistence type="predicted"/>
<protein>
    <submittedName>
        <fullName evidence="2">DNA processing protein smf</fullName>
    </submittedName>
</protein>
<dbReference type="Proteomes" id="UP000009072">
    <property type="component" value="Chromosome"/>
</dbReference>
<dbReference type="Pfam" id="PF02481">
    <property type="entry name" value="DNA_processg_A"/>
    <property type="match status" value="1"/>
</dbReference>
<keyword evidence="3" id="KW-1185">Reference proteome</keyword>
<accession>Q6KHR8</accession>
<dbReference type="STRING" id="267748.MMOB3740"/>
<dbReference type="KEGG" id="mmo:MMOB3740"/>
<reference evidence="2 3" key="1">
    <citation type="journal article" date="2004" name="Genome Res.">
        <title>The complete genome and proteome of Mycoplasma mobile.</title>
        <authorList>
            <person name="Jaffe J.D."/>
            <person name="Stange-Thomann N."/>
            <person name="Smith C."/>
            <person name="DeCaprio D."/>
            <person name="Fisher S."/>
            <person name="Butler J."/>
            <person name="Calvo S."/>
            <person name="Elkins T."/>
            <person name="FitzGerald M.G."/>
            <person name="Hafez N."/>
            <person name="Kodira C.D."/>
            <person name="Major J."/>
            <person name="Wang S."/>
            <person name="Wilkinson J."/>
            <person name="Nicol R."/>
            <person name="Nusbaum C."/>
            <person name="Birren B."/>
            <person name="Berg H.C."/>
            <person name="Church G.M."/>
        </authorList>
    </citation>
    <scope>NUCLEOTIDE SEQUENCE [LARGE SCALE GENOMIC DNA]</scope>
    <source>
        <strain evidence="3">ATCC 43663 / 163K / NCTC 11711</strain>
    </source>
</reference>
<dbReference type="EMBL" id="AE017308">
    <property type="protein sequence ID" value="AAT27860.1"/>
    <property type="molecule type" value="Genomic_DNA"/>
</dbReference>
<dbReference type="eggNOG" id="COG0758">
    <property type="taxonomic scope" value="Bacteria"/>
</dbReference>
<dbReference type="OrthoDB" id="9785707at2"/>
<sequence>MKEIIIYFSIKYQGDYFKIKNALIKMEKIDIEKLIQWNKKLENNKIKVLTKFDQTYPNSFKNIKYSPYAIFYKGNIDLLNSEKIMLVGDSFEKSYEDIENSLHPIILKKTLLSLGFKNFDEKIYNLFKNNNGKIISFSANGLIDQYMFNEIDLNLNNLIISEYPFKINLSKRKLFKRNYLSSILSDFLIIYNSEKNSKLFNLINFFLNSGKEIFCFPPKGDDGNLILLNDGANFVTKIVV</sequence>
<evidence type="ECO:0000259" key="1">
    <source>
        <dbReference type="Pfam" id="PF02481"/>
    </source>
</evidence>
<organism evidence="2 3">
    <name type="scientific">Mycoplasma mobile (strain ATCC 43663 / 163K / NCTC 11711)</name>
    <name type="common">Mesomycoplasma mobile</name>
    <dbReference type="NCBI Taxonomy" id="267748"/>
    <lineage>
        <taxon>Bacteria</taxon>
        <taxon>Bacillati</taxon>
        <taxon>Mycoplasmatota</taxon>
        <taxon>Mycoplasmoidales</taxon>
        <taxon>Metamycoplasmataceae</taxon>
        <taxon>Mesomycoplasma</taxon>
    </lineage>
</organism>
<dbReference type="HOGENOM" id="CLU_029601_3_4_14"/>
<feature type="domain" description="Smf/DprA SLOG" evidence="1">
    <location>
        <begin position="47"/>
        <end position="237"/>
    </location>
</feature>
<dbReference type="InterPro" id="IPR057666">
    <property type="entry name" value="DrpA_SLOG"/>
</dbReference>